<evidence type="ECO:0000256" key="1">
    <source>
        <dbReference type="SAM" id="Phobius"/>
    </source>
</evidence>
<accession>A0A5C1NQD4</accession>
<proteinExistence type="predicted"/>
<gene>
    <name evidence="2" type="ORF">E4T21_08650</name>
</gene>
<dbReference type="KEGG" id="hbh:E4T21_08650"/>
<name>A0A5C1NQD4_9GAMM</name>
<dbReference type="AlphaFoldDB" id="A0A5C1NQD4"/>
<dbReference type="Proteomes" id="UP000324285">
    <property type="component" value="Chromosome"/>
</dbReference>
<keyword evidence="1" id="KW-0472">Membrane</keyword>
<keyword evidence="1" id="KW-0812">Transmembrane</keyword>
<organism evidence="2 3">
    <name type="scientific">Halomonas binhaiensis</name>
    <dbReference type="NCBI Taxonomy" id="2562282"/>
    <lineage>
        <taxon>Bacteria</taxon>
        <taxon>Pseudomonadati</taxon>
        <taxon>Pseudomonadota</taxon>
        <taxon>Gammaproteobacteria</taxon>
        <taxon>Oceanospirillales</taxon>
        <taxon>Halomonadaceae</taxon>
        <taxon>Halomonas</taxon>
    </lineage>
</organism>
<dbReference type="EMBL" id="CP038437">
    <property type="protein sequence ID" value="QEM83999.1"/>
    <property type="molecule type" value="Genomic_DNA"/>
</dbReference>
<keyword evidence="3" id="KW-1185">Reference proteome</keyword>
<feature type="transmembrane region" description="Helical" evidence="1">
    <location>
        <begin position="36"/>
        <end position="59"/>
    </location>
</feature>
<protein>
    <submittedName>
        <fullName evidence="2">DUF1049 domain-containing protein</fullName>
    </submittedName>
</protein>
<reference evidence="2" key="1">
    <citation type="submission" date="2021-02" db="EMBL/GenBank/DDBJ databases">
        <title>Strain Y2R2, a novel species of the genus Halomonas.</title>
        <authorList>
            <person name="Huang H."/>
        </authorList>
    </citation>
    <scope>NUCLEOTIDE SEQUENCE</scope>
    <source>
        <strain evidence="2">Y2R2</strain>
    </source>
</reference>
<sequence>MDKFWLAVKVVILALIVVLVVQNIEVVHVQLLGWTIGMPMALLVVIIYLLGMISGRGLMGLIRRLRGKQGSHHH</sequence>
<evidence type="ECO:0000313" key="2">
    <source>
        <dbReference type="EMBL" id="QEM83999.1"/>
    </source>
</evidence>
<evidence type="ECO:0000313" key="3">
    <source>
        <dbReference type="Proteomes" id="UP000324285"/>
    </source>
</evidence>
<keyword evidence="1" id="KW-1133">Transmembrane helix</keyword>